<dbReference type="RefSeq" id="WP_150898986.1">
    <property type="nucleotide sequence ID" value="NZ_WAAU01000008.1"/>
</dbReference>
<dbReference type="AlphaFoldDB" id="A0A7J5AQ81"/>
<name>A0A7J5AQ81_9FLAO</name>
<evidence type="ECO:0000313" key="2">
    <source>
        <dbReference type="Proteomes" id="UP000467305"/>
    </source>
</evidence>
<accession>A0A7J5AQ81</accession>
<dbReference type="Proteomes" id="UP000467305">
    <property type="component" value="Unassembled WGS sequence"/>
</dbReference>
<comment type="caution">
    <text evidence="1">The sequence shown here is derived from an EMBL/GenBank/DDBJ whole genome shotgun (WGS) entry which is preliminary data.</text>
</comment>
<protein>
    <submittedName>
        <fullName evidence="1">Uncharacterized protein</fullName>
    </submittedName>
</protein>
<organism evidence="1 2">
    <name type="scientific">Tenacibaculum aiptasiae</name>
    <dbReference type="NCBI Taxonomy" id="426481"/>
    <lineage>
        <taxon>Bacteria</taxon>
        <taxon>Pseudomonadati</taxon>
        <taxon>Bacteroidota</taxon>
        <taxon>Flavobacteriia</taxon>
        <taxon>Flavobacteriales</taxon>
        <taxon>Flavobacteriaceae</taxon>
        <taxon>Tenacibaculum</taxon>
    </lineage>
</organism>
<evidence type="ECO:0000313" key="1">
    <source>
        <dbReference type="EMBL" id="KAB1159740.1"/>
    </source>
</evidence>
<keyword evidence="2" id="KW-1185">Reference proteome</keyword>
<dbReference type="EMBL" id="WAAU01000008">
    <property type="protein sequence ID" value="KAB1159740.1"/>
    <property type="molecule type" value="Genomic_DNA"/>
</dbReference>
<proteinExistence type="predicted"/>
<sequence>MPIRPKTKPSNLLEKVSGYTLVLFFGSGSKGSTIEWIKQNKPNKSTLTNDMLSLIKASYITDKNTQV</sequence>
<gene>
    <name evidence="1" type="ORF">F7018_05370</name>
</gene>
<reference evidence="1 2" key="1">
    <citation type="submission" date="2019-09" db="EMBL/GenBank/DDBJ databases">
        <authorList>
            <person name="Cao W.R."/>
        </authorList>
    </citation>
    <scope>NUCLEOTIDE SEQUENCE [LARGE SCALE GENOMIC DNA]</scope>
    <source>
        <strain evidence="2">a4</strain>
    </source>
</reference>